<dbReference type="Gene3D" id="3.40.50.10700">
    <property type="entry name" value="AF0625-like"/>
    <property type="match status" value="1"/>
</dbReference>
<evidence type="ECO:0000256" key="2">
    <source>
        <dbReference type="ARBA" id="ARBA00022801"/>
    </source>
</evidence>
<dbReference type="PANTHER" id="PTHR34667">
    <property type="entry name" value="D-AMINOACYL-TRNA DEACYLASE"/>
    <property type="match status" value="1"/>
</dbReference>
<protein>
    <recommendedName>
        <fullName evidence="5">D-tyrosyl-tRNA(Tyr) deacylase</fullName>
    </recommendedName>
</protein>
<dbReference type="Gene3D" id="3.40.630.50">
    <property type="entry name" value="AF0625-like"/>
    <property type="match status" value="1"/>
</dbReference>
<gene>
    <name evidence="4" type="ORF">ALOHA_HF4000ANIW137P11ctg1g15</name>
</gene>
<name>B3T544_9ZZZZ</name>
<dbReference type="PIRSF" id="PIRSF016210">
    <property type="entry name" value="UCP016210"/>
    <property type="match status" value="1"/>
</dbReference>
<dbReference type="InterPro" id="IPR007508">
    <property type="entry name" value="DtdA"/>
</dbReference>
<evidence type="ECO:0008006" key="5">
    <source>
        <dbReference type="Google" id="ProtNLM"/>
    </source>
</evidence>
<evidence type="ECO:0000256" key="1">
    <source>
        <dbReference type="ARBA" id="ARBA00022723"/>
    </source>
</evidence>
<dbReference type="PANTHER" id="PTHR34667:SF1">
    <property type="entry name" value="D-AMINOACYL-TRNA DEACYLASE"/>
    <property type="match status" value="1"/>
</dbReference>
<dbReference type="EMBL" id="EU016607">
    <property type="protein sequence ID" value="ABZ07704.1"/>
    <property type="molecule type" value="Genomic_DNA"/>
</dbReference>
<dbReference type="GO" id="GO:0046872">
    <property type="term" value="F:metal ion binding"/>
    <property type="evidence" value="ECO:0007669"/>
    <property type="project" value="UniProtKB-KW"/>
</dbReference>
<dbReference type="GO" id="GO:0051499">
    <property type="term" value="F:D-aminoacyl-tRNA deacylase activity"/>
    <property type="evidence" value="ECO:0007669"/>
    <property type="project" value="InterPro"/>
</dbReference>
<dbReference type="SUPFAM" id="SSF142535">
    <property type="entry name" value="AF0625-like"/>
    <property type="match status" value="1"/>
</dbReference>
<evidence type="ECO:0000313" key="4">
    <source>
        <dbReference type="EMBL" id="ABZ07704.1"/>
    </source>
</evidence>
<accession>B3T544</accession>
<evidence type="ECO:0000256" key="3">
    <source>
        <dbReference type="ARBA" id="ARBA00022833"/>
    </source>
</evidence>
<keyword evidence="3" id="KW-0862">Zinc</keyword>
<organism evidence="4">
    <name type="scientific">uncultured marine microorganism HF4000_ANIW137P11</name>
    <dbReference type="NCBI Taxonomy" id="455534"/>
    <lineage>
        <taxon>unclassified sequences</taxon>
        <taxon>environmental samples</taxon>
    </lineage>
</organism>
<keyword evidence="2" id="KW-0378">Hydrolase</keyword>
<keyword evidence="1" id="KW-0479">Metal-binding</keyword>
<dbReference type="AlphaFoldDB" id="B3T544"/>
<dbReference type="GO" id="GO:0019478">
    <property type="term" value="P:D-amino acid catabolic process"/>
    <property type="evidence" value="ECO:0007669"/>
    <property type="project" value="InterPro"/>
</dbReference>
<proteinExistence type="predicted"/>
<reference evidence="4" key="1">
    <citation type="journal article" date="2008" name="ISME J.">
        <title>Genomic patterns of recombination, clonal divergence and environment in marine microbial populations.</title>
        <authorList>
            <person name="Konstantinidis K.T."/>
            <person name="Delong E.F."/>
        </authorList>
    </citation>
    <scope>NUCLEOTIDE SEQUENCE</scope>
</reference>
<dbReference type="InterPro" id="IPR018033">
    <property type="entry name" value="Deacylase_DtdA_archaea"/>
</dbReference>
<sequence>MVAQLRPFARSDYYELGCLEVASPNPLNMVTLLLSSRADDASMNLYGAVLALGGWSEGEEFGHGFVHFHSSQPVHLLLIDGLHINADEIDSAHSSAVDIDVEEVLVLSRHAAKSGIPALTVHAIGVPGEVPHGEVGYAGGRKGSAVPPSPRFTAIFLELQRSASLSGLAEEFDITLETTHHGPFLTKPTLYIEIGSTEKEWSRRDASKLWAEVISTVLGMDGSTGLGIWPGEGEVMIGLGGGHYAPRHTAVVNQGGFWMAHLLANYALEFDGPVEDGLPTGPWRHSVGEVVRKTREAFPGGIVFAHLDRKSFKGWQRRALISELDELAVPVRRGRDMFG</sequence>
<dbReference type="Pfam" id="PF04414">
    <property type="entry name" value="tRNA_deacylase"/>
    <property type="match status" value="1"/>
</dbReference>